<comment type="caution">
    <text evidence="2">The sequence shown here is derived from an EMBL/GenBank/DDBJ whole genome shotgun (WGS) entry which is preliminary data.</text>
</comment>
<proteinExistence type="predicted"/>
<dbReference type="EMBL" id="JBHSWU010001460">
    <property type="protein sequence ID" value="MFC6726862.1"/>
    <property type="molecule type" value="Genomic_DNA"/>
</dbReference>
<dbReference type="AlphaFoldDB" id="A0ABD5S778"/>
<dbReference type="InterPro" id="IPR058293">
    <property type="entry name" value="DUF7987"/>
</dbReference>
<evidence type="ECO:0000256" key="1">
    <source>
        <dbReference type="SAM" id="Phobius"/>
    </source>
</evidence>
<evidence type="ECO:0000313" key="2">
    <source>
        <dbReference type="EMBL" id="MFC6726862.1"/>
    </source>
</evidence>
<reference evidence="2 3" key="1">
    <citation type="journal article" date="2019" name="Int. J. Syst. Evol. Microbiol.">
        <title>The Global Catalogue of Microorganisms (GCM) 10K type strain sequencing project: providing services to taxonomists for standard genome sequencing and annotation.</title>
        <authorList>
            <consortium name="The Broad Institute Genomics Platform"/>
            <consortium name="The Broad Institute Genome Sequencing Center for Infectious Disease"/>
            <person name="Wu L."/>
            <person name="Ma J."/>
        </authorList>
    </citation>
    <scope>NUCLEOTIDE SEQUENCE [LARGE SCALE GENOMIC DNA]</scope>
    <source>
        <strain evidence="2 3">NBRC 111368</strain>
    </source>
</reference>
<protein>
    <submittedName>
        <fullName evidence="2">Uncharacterized protein</fullName>
    </submittedName>
</protein>
<evidence type="ECO:0000313" key="3">
    <source>
        <dbReference type="Proteomes" id="UP001596328"/>
    </source>
</evidence>
<keyword evidence="3" id="KW-1185">Reference proteome</keyword>
<organism evidence="2 3">
    <name type="scientific">Halobium palmae</name>
    <dbReference type="NCBI Taxonomy" id="1776492"/>
    <lineage>
        <taxon>Archaea</taxon>
        <taxon>Methanobacteriati</taxon>
        <taxon>Methanobacteriota</taxon>
        <taxon>Stenosarchaea group</taxon>
        <taxon>Halobacteria</taxon>
        <taxon>Halobacteriales</taxon>
        <taxon>Haloferacaceae</taxon>
        <taxon>Halobium</taxon>
    </lineage>
</organism>
<name>A0ABD5S778_9EURY</name>
<keyword evidence="1" id="KW-0812">Transmembrane</keyword>
<gene>
    <name evidence="2" type="ORF">ACFQE1_21295</name>
</gene>
<dbReference type="Proteomes" id="UP001596328">
    <property type="component" value="Unassembled WGS sequence"/>
</dbReference>
<dbReference type="Pfam" id="PF25949">
    <property type="entry name" value="DUF7987"/>
    <property type="match status" value="1"/>
</dbReference>
<accession>A0ABD5S778</accession>
<feature type="transmembrane region" description="Helical" evidence="1">
    <location>
        <begin position="30"/>
        <end position="48"/>
    </location>
</feature>
<keyword evidence="1" id="KW-1133">Transmembrane helix</keyword>
<keyword evidence="1" id="KW-0472">Membrane</keyword>
<sequence length="57" mass="6037">MVSDSTRITGLCIALAVVLWWGLFLADAEAAVQGAILLGVGVVLPTLVNEWRGRSAR</sequence>
<feature type="transmembrane region" description="Helical" evidence="1">
    <location>
        <begin position="7"/>
        <end position="24"/>
    </location>
</feature>